<protein>
    <submittedName>
        <fullName evidence="1">Uncharacterized protein</fullName>
    </submittedName>
</protein>
<accession>A0A1I3V0D3</accession>
<reference evidence="1 2" key="1">
    <citation type="submission" date="2016-10" db="EMBL/GenBank/DDBJ databases">
        <authorList>
            <person name="de Groot N.N."/>
        </authorList>
    </citation>
    <scope>NUCLEOTIDE SEQUENCE [LARGE SCALE GENOMIC DNA]</scope>
    <source>
        <strain evidence="1 2">DSM 44778</strain>
    </source>
</reference>
<name>A0A1I3V0D3_9BACL</name>
<evidence type="ECO:0000313" key="2">
    <source>
        <dbReference type="Proteomes" id="UP000199545"/>
    </source>
</evidence>
<proteinExistence type="predicted"/>
<dbReference type="Proteomes" id="UP000199545">
    <property type="component" value="Unassembled WGS sequence"/>
</dbReference>
<sequence>MWSIKSSNTADTRFVKKTYNRRMVFIMWKKHSLSVFLSLLLTFVSFDSTYAVVNGDSVQFDKWFSPYSGDGGLMKGSDSTYSYLFFGSAKWTANGVSTFDSTDCWEYEARMTNPDDFFRGVRDFVAYVPDAYYEYESGQNPDDNDVTIGSHDPDVITAEKGYSGTLYLEENGSQSDLSSLTLESEYGETDLIYDCVPTEYESFGVGYNTKIDFDND</sequence>
<dbReference type="EMBL" id="FORR01000029">
    <property type="protein sequence ID" value="SFJ87621.1"/>
    <property type="molecule type" value="Genomic_DNA"/>
</dbReference>
<organism evidence="1 2">
    <name type="scientific">Thermoflavimicrobium dichotomicum</name>
    <dbReference type="NCBI Taxonomy" id="46223"/>
    <lineage>
        <taxon>Bacteria</taxon>
        <taxon>Bacillati</taxon>
        <taxon>Bacillota</taxon>
        <taxon>Bacilli</taxon>
        <taxon>Bacillales</taxon>
        <taxon>Thermoactinomycetaceae</taxon>
        <taxon>Thermoflavimicrobium</taxon>
    </lineage>
</organism>
<evidence type="ECO:0000313" key="1">
    <source>
        <dbReference type="EMBL" id="SFJ87621.1"/>
    </source>
</evidence>
<keyword evidence="2" id="KW-1185">Reference proteome</keyword>
<gene>
    <name evidence="1" type="ORF">SAMN05421852_12921</name>
</gene>
<dbReference type="AlphaFoldDB" id="A0A1I3V0D3"/>